<accession>A0A0D8FYW0</accession>
<evidence type="ECO:0000259" key="1">
    <source>
        <dbReference type="Pfam" id="PF01882"/>
    </source>
</evidence>
<dbReference type="RefSeq" id="WP_035388384.1">
    <property type="nucleotide sequence ID" value="NZ_JQKF01000002.1"/>
</dbReference>
<organism evidence="2 3">
    <name type="scientific">Ferrimicrobium acidiphilum DSM 19497</name>
    <dbReference type="NCBI Taxonomy" id="1121877"/>
    <lineage>
        <taxon>Bacteria</taxon>
        <taxon>Bacillati</taxon>
        <taxon>Actinomycetota</taxon>
        <taxon>Acidimicrobiia</taxon>
        <taxon>Acidimicrobiales</taxon>
        <taxon>Acidimicrobiaceae</taxon>
        <taxon>Ferrimicrobium</taxon>
    </lineage>
</organism>
<name>A0A0D8FYW0_9ACTN</name>
<dbReference type="Pfam" id="PF01882">
    <property type="entry name" value="DUF58"/>
    <property type="match status" value="1"/>
</dbReference>
<dbReference type="GeneID" id="78371671"/>
<feature type="domain" description="DUF58" evidence="1">
    <location>
        <begin position="186"/>
        <end position="339"/>
    </location>
</feature>
<protein>
    <recommendedName>
        <fullName evidence="1">DUF58 domain-containing protein</fullName>
    </recommendedName>
</protein>
<dbReference type="PANTHER" id="PTHR33608">
    <property type="entry name" value="BLL2464 PROTEIN"/>
    <property type="match status" value="1"/>
</dbReference>
<keyword evidence="3" id="KW-1185">Reference proteome</keyword>
<dbReference type="AlphaFoldDB" id="A0A0D8FYW0"/>
<evidence type="ECO:0000313" key="2">
    <source>
        <dbReference type="EMBL" id="KJE77957.1"/>
    </source>
</evidence>
<dbReference type="PANTHER" id="PTHR33608:SF14">
    <property type="entry name" value="POSSIBLE CONSERVED SECRETED PROTEIN"/>
    <property type="match status" value="1"/>
</dbReference>
<dbReference type="Proteomes" id="UP000032336">
    <property type="component" value="Unassembled WGS sequence"/>
</dbReference>
<dbReference type="eggNOG" id="COG1721">
    <property type="taxonomic scope" value="Bacteria"/>
</dbReference>
<dbReference type="InterPro" id="IPR002881">
    <property type="entry name" value="DUF58"/>
</dbReference>
<reference evidence="2 3" key="1">
    <citation type="submission" date="2015-01" db="EMBL/GenBank/DDBJ databases">
        <title>Draft genome of the acidophilic iron oxidizer Ferrimicrobium acidiphilum strain T23.</title>
        <authorList>
            <person name="Poehlein A."/>
            <person name="Eisen S."/>
            <person name="Schloemann M."/>
            <person name="Johnson B.D."/>
            <person name="Daniel R."/>
            <person name="Muehling M."/>
        </authorList>
    </citation>
    <scope>NUCLEOTIDE SEQUENCE [LARGE SCALE GENOMIC DNA]</scope>
    <source>
        <strain evidence="2 3">T23</strain>
    </source>
</reference>
<gene>
    <name evidence="2" type="ORF">FEAC_03290</name>
</gene>
<sequence>MQRRYTVRFQLLLLGAWTTLVLGAFSGPAVIAVGTPMIILVAFALLRPRTPFGSTSLSATDDSSVCFEGDVVRLHLHFEHLNSERHRLEIRNEQMVVGIYNLRSSDEVVEASLPLFGSYRLAGSTLIREGYFGLYEDYLPLELSEPIKVFPMIEDVTPLARLVKAQFALGRHRSTQQSHAGLEFIDVREAGPGDPLTDVNWKTTARTGNIWLNQRSSDLPLDLVILLDTFPSAALTTLVKLASNLARAHLRNFDRVGLVVFGGTIGWIPPASGHFQERLISERLLLIRSYTTAADKRIDLIPQRALPRTATVMVVSALYDRRIIQAIKDLRFAGHQVVVVGPVAFNGFDATHLSDSDNDDSDNDDSGHNESVYRVPSVSSRVKRLNTLIRRQLLDDLAGLNVTVIDTDLKSTLSQRSLSHVD</sequence>
<proteinExistence type="predicted"/>
<dbReference type="OrthoDB" id="9776116at2"/>
<dbReference type="EMBL" id="JXUW01000002">
    <property type="protein sequence ID" value="KJE77957.1"/>
    <property type="molecule type" value="Genomic_DNA"/>
</dbReference>
<evidence type="ECO:0000313" key="3">
    <source>
        <dbReference type="Proteomes" id="UP000032336"/>
    </source>
</evidence>
<comment type="caution">
    <text evidence="2">The sequence shown here is derived from an EMBL/GenBank/DDBJ whole genome shotgun (WGS) entry which is preliminary data.</text>
</comment>
<dbReference type="STRING" id="1121877.FEAC_03290"/>